<accession>A0A8R7PQU7</accession>
<protein>
    <submittedName>
        <fullName evidence="1">Uncharacterized protein</fullName>
    </submittedName>
</protein>
<dbReference type="Gramene" id="TuG1812G0300002239.01.T01">
    <property type="protein sequence ID" value="TuG1812G0300002239.01.T01"/>
    <property type="gene ID" value="TuG1812G0300002239.01"/>
</dbReference>
<evidence type="ECO:0000313" key="2">
    <source>
        <dbReference type="Proteomes" id="UP000015106"/>
    </source>
</evidence>
<reference evidence="1" key="2">
    <citation type="submission" date="2018-03" db="EMBL/GenBank/DDBJ databases">
        <title>The Triticum urartu genome reveals the dynamic nature of wheat genome evolution.</title>
        <authorList>
            <person name="Ling H."/>
            <person name="Ma B."/>
            <person name="Shi X."/>
            <person name="Liu H."/>
            <person name="Dong L."/>
            <person name="Sun H."/>
            <person name="Cao Y."/>
            <person name="Gao Q."/>
            <person name="Zheng S."/>
            <person name="Li Y."/>
            <person name="Yu Y."/>
            <person name="Du H."/>
            <person name="Qi M."/>
            <person name="Li Y."/>
            <person name="Yu H."/>
            <person name="Cui Y."/>
            <person name="Wang N."/>
            <person name="Chen C."/>
            <person name="Wu H."/>
            <person name="Zhao Y."/>
            <person name="Zhang J."/>
            <person name="Li Y."/>
            <person name="Zhou W."/>
            <person name="Zhang B."/>
            <person name="Hu W."/>
            <person name="Eijk M."/>
            <person name="Tang J."/>
            <person name="Witsenboer H."/>
            <person name="Zhao S."/>
            <person name="Li Z."/>
            <person name="Zhang A."/>
            <person name="Wang D."/>
            <person name="Liang C."/>
        </authorList>
    </citation>
    <scope>NUCLEOTIDE SEQUENCE [LARGE SCALE GENOMIC DNA]</scope>
    <source>
        <strain evidence="1">cv. G1812</strain>
    </source>
</reference>
<reference evidence="2" key="1">
    <citation type="journal article" date="2013" name="Nature">
        <title>Draft genome of the wheat A-genome progenitor Triticum urartu.</title>
        <authorList>
            <person name="Ling H.Q."/>
            <person name="Zhao S."/>
            <person name="Liu D."/>
            <person name="Wang J."/>
            <person name="Sun H."/>
            <person name="Zhang C."/>
            <person name="Fan H."/>
            <person name="Li D."/>
            <person name="Dong L."/>
            <person name="Tao Y."/>
            <person name="Gao C."/>
            <person name="Wu H."/>
            <person name="Li Y."/>
            <person name="Cui Y."/>
            <person name="Guo X."/>
            <person name="Zheng S."/>
            <person name="Wang B."/>
            <person name="Yu K."/>
            <person name="Liang Q."/>
            <person name="Yang W."/>
            <person name="Lou X."/>
            <person name="Chen J."/>
            <person name="Feng M."/>
            <person name="Jian J."/>
            <person name="Zhang X."/>
            <person name="Luo G."/>
            <person name="Jiang Y."/>
            <person name="Liu J."/>
            <person name="Wang Z."/>
            <person name="Sha Y."/>
            <person name="Zhang B."/>
            <person name="Wu H."/>
            <person name="Tang D."/>
            <person name="Shen Q."/>
            <person name="Xue P."/>
            <person name="Zou S."/>
            <person name="Wang X."/>
            <person name="Liu X."/>
            <person name="Wang F."/>
            <person name="Yang Y."/>
            <person name="An X."/>
            <person name="Dong Z."/>
            <person name="Zhang K."/>
            <person name="Zhang X."/>
            <person name="Luo M.C."/>
            <person name="Dvorak J."/>
            <person name="Tong Y."/>
            <person name="Wang J."/>
            <person name="Yang H."/>
            <person name="Li Z."/>
            <person name="Wang D."/>
            <person name="Zhang A."/>
            <person name="Wang J."/>
        </authorList>
    </citation>
    <scope>NUCLEOTIDE SEQUENCE</scope>
    <source>
        <strain evidence="2">cv. G1812</strain>
    </source>
</reference>
<evidence type="ECO:0000313" key="1">
    <source>
        <dbReference type="EnsemblPlants" id="TuG1812G0300002239.01.T01"/>
    </source>
</evidence>
<dbReference type="EnsemblPlants" id="TuG1812G0300002239.01.T01">
    <property type="protein sequence ID" value="TuG1812G0300002239.01.T01"/>
    <property type="gene ID" value="TuG1812G0300002239.01"/>
</dbReference>
<proteinExistence type="predicted"/>
<dbReference type="AlphaFoldDB" id="A0A8R7PQU7"/>
<organism evidence="1 2">
    <name type="scientific">Triticum urartu</name>
    <name type="common">Red wild einkorn</name>
    <name type="synonym">Crithodium urartu</name>
    <dbReference type="NCBI Taxonomy" id="4572"/>
    <lineage>
        <taxon>Eukaryota</taxon>
        <taxon>Viridiplantae</taxon>
        <taxon>Streptophyta</taxon>
        <taxon>Embryophyta</taxon>
        <taxon>Tracheophyta</taxon>
        <taxon>Spermatophyta</taxon>
        <taxon>Magnoliopsida</taxon>
        <taxon>Liliopsida</taxon>
        <taxon>Poales</taxon>
        <taxon>Poaceae</taxon>
        <taxon>BOP clade</taxon>
        <taxon>Pooideae</taxon>
        <taxon>Triticodae</taxon>
        <taxon>Triticeae</taxon>
        <taxon>Triticinae</taxon>
        <taxon>Triticum</taxon>
    </lineage>
</organism>
<keyword evidence="2" id="KW-1185">Reference proteome</keyword>
<reference evidence="1" key="3">
    <citation type="submission" date="2022-06" db="UniProtKB">
        <authorList>
            <consortium name="EnsemblPlants"/>
        </authorList>
    </citation>
    <scope>IDENTIFICATION</scope>
</reference>
<sequence>LSLSLSLLRHRISQPRRHCRHRRWASSLLRSMEDAVSGSGRTSTYNTFSVRSGHLISHASVHHISLLE</sequence>
<name>A0A8R7PQU7_TRIUA</name>
<dbReference type="Proteomes" id="UP000015106">
    <property type="component" value="Chromosome 3"/>
</dbReference>